<comment type="caution">
    <text evidence="2">The sequence shown here is derived from an EMBL/GenBank/DDBJ whole genome shotgun (WGS) entry which is preliminary data.</text>
</comment>
<proteinExistence type="predicted"/>
<feature type="region of interest" description="Disordered" evidence="1">
    <location>
        <begin position="167"/>
        <end position="189"/>
    </location>
</feature>
<evidence type="ECO:0000313" key="3">
    <source>
        <dbReference type="Proteomes" id="UP000298327"/>
    </source>
</evidence>
<evidence type="ECO:0000313" key="2">
    <source>
        <dbReference type="EMBL" id="TFY65818.1"/>
    </source>
</evidence>
<organism evidence="2 3">
    <name type="scientific">Dentipellis fragilis</name>
    <dbReference type="NCBI Taxonomy" id="205917"/>
    <lineage>
        <taxon>Eukaryota</taxon>
        <taxon>Fungi</taxon>
        <taxon>Dikarya</taxon>
        <taxon>Basidiomycota</taxon>
        <taxon>Agaricomycotina</taxon>
        <taxon>Agaricomycetes</taxon>
        <taxon>Russulales</taxon>
        <taxon>Hericiaceae</taxon>
        <taxon>Dentipellis</taxon>
    </lineage>
</organism>
<keyword evidence="3" id="KW-1185">Reference proteome</keyword>
<dbReference type="EMBL" id="SEOQ01000305">
    <property type="protein sequence ID" value="TFY65818.1"/>
    <property type="molecule type" value="Genomic_DNA"/>
</dbReference>
<dbReference type="AlphaFoldDB" id="A0A4Y9YVQ9"/>
<name>A0A4Y9YVQ9_9AGAM</name>
<dbReference type="OrthoDB" id="3261439at2759"/>
<evidence type="ECO:0000256" key="1">
    <source>
        <dbReference type="SAM" id="MobiDB-lite"/>
    </source>
</evidence>
<dbReference type="Proteomes" id="UP000298327">
    <property type="component" value="Unassembled WGS sequence"/>
</dbReference>
<gene>
    <name evidence="2" type="ORF">EVG20_g5270</name>
</gene>
<protein>
    <submittedName>
        <fullName evidence="2">Uncharacterized protein</fullName>
    </submittedName>
</protein>
<sequence>MTEDDTNRPNRCAIPCNCPICQLLYDPLINSQACTDTPPLTSCCFAFFLYDLVGISANSARNHVSKVVEHASTWARLTNSSTQALHNCLNGDCSDGLTAESHAPPACLARALARRDLTPASANRALDEGNEDTGSDGAPCCRPQRYVDDLITRHRNEGERVRVRRLARASPQRRRESYKVSSPPHNPQRFAVSHPHTTIIMEAPKAAHVTAAQPQGAVQMNVMNPAPVNSQQAAHEHKPQRLRGGGAGKDCFLGLIECFLCFECCKDCCECAADIICCPARCAAKRSDPTLLSPYPCSATATDTTLYYRCSHGCYLFVVPVQWDSIDVT</sequence>
<accession>A0A4Y9YVQ9</accession>
<reference evidence="2 3" key="1">
    <citation type="submission" date="2019-02" db="EMBL/GenBank/DDBJ databases">
        <title>Genome sequencing of the rare red list fungi Dentipellis fragilis.</title>
        <authorList>
            <person name="Buettner E."/>
            <person name="Kellner H."/>
        </authorList>
    </citation>
    <scope>NUCLEOTIDE SEQUENCE [LARGE SCALE GENOMIC DNA]</scope>
    <source>
        <strain evidence="2 3">DSM 105465</strain>
    </source>
</reference>